<keyword evidence="3 6" id="KW-0540">Nuclease</keyword>
<dbReference type="PANTHER" id="PTHR34137:SF1">
    <property type="entry name" value="EXODEOXYRIBONUCLEASE 7 SMALL SUBUNIT"/>
    <property type="match status" value="1"/>
</dbReference>
<comment type="subcellular location">
    <subcellularLocation>
        <location evidence="6">Cytoplasm</location>
    </subcellularLocation>
</comment>
<dbReference type="KEGG" id="bid:Bind_1171"/>
<dbReference type="NCBIfam" id="NF002139">
    <property type="entry name" value="PRK00977.1-3"/>
    <property type="match status" value="1"/>
</dbReference>
<evidence type="ECO:0000256" key="4">
    <source>
        <dbReference type="ARBA" id="ARBA00022801"/>
    </source>
</evidence>
<organism evidence="7 8">
    <name type="scientific">Beijerinckia indica subsp. indica (strain ATCC 9039 / DSM 1715 / NCIMB 8712)</name>
    <dbReference type="NCBI Taxonomy" id="395963"/>
    <lineage>
        <taxon>Bacteria</taxon>
        <taxon>Pseudomonadati</taxon>
        <taxon>Pseudomonadota</taxon>
        <taxon>Alphaproteobacteria</taxon>
        <taxon>Hyphomicrobiales</taxon>
        <taxon>Beijerinckiaceae</taxon>
        <taxon>Beijerinckia</taxon>
    </lineage>
</organism>
<accession>B2IJ50</accession>
<keyword evidence="4 6" id="KW-0378">Hydrolase</keyword>
<dbReference type="HAMAP" id="MF_00337">
    <property type="entry name" value="Exonuc_7_S"/>
    <property type="match status" value="1"/>
</dbReference>
<dbReference type="EMBL" id="CP001016">
    <property type="protein sequence ID" value="ACB94813.1"/>
    <property type="molecule type" value="Genomic_DNA"/>
</dbReference>
<dbReference type="GO" id="GO:0008855">
    <property type="term" value="F:exodeoxyribonuclease VII activity"/>
    <property type="evidence" value="ECO:0007669"/>
    <property type="project" value="UniProtKB-UniRule"/>
</dbReference>
<comment type="catalytic activity">
    <reaction evidence="6">
        <text>Exonucleolytic cleavage in either 5'- to 3'- or 3'- to 5'-direction to yield nucleoside 5'-phosphates.</text>
        <dbReference type="EC" id="3.1.11.6"/>
    </reaction>
</comment>
<dbReference type="EC" id="3.1.11.6" evidence="6"/>
<dbReference type="InterPro" id="IPR037004">
    <property type="entry name" value="Exonuc_VII_ssu_sf"/>
</dbReference>
<evidence type="ECO:0000256" key="3">
    <source>
        <dbReference type="ARBA" id="ARBA00022722"/>
    </source>
</evidence>
<dbReference type="OrthoDB" id="9808145at2"/>
<comment type="subunit">
    <text evidence="6">Heterooligomer composed of large and small subunits.</text>
</comment>
<dbReference type="NCBIfam" id="TIGR01280">
    <property type="entry name" value="xseB"/>
    <property type="match status" value="1"/>
</dbReference>
<evidence type="ECO:0000256" key="2">
    <source>
        <dbReference type="ARBA" id="ARBA00022490"/>
    </source>
</evidence>
<dbReference type="Proteomes" id="UP000001695">
    <property type="component" value="Chromosome"/>
</dbReference>
<gene>
    <name evidence="6" type="primary">xseB</name>
    <name evidence="7" type="ordered locus">Bind_1171</name>
</gene>
<keyword evidence="5 6" id="KW-0269">Exonuclease</keyword>
<sequence length="113" mass="12912">MAQSSLLNEYLEFREQRRNAHLDCCLFREHALPDTNEDIAALPFERAMAELEKIVDELEKGAVPLEESIRIYERGEALKKHCEALLKNAEQRIEKITFGADGRPSGTEPLDVE</sequence>
<dbReference type="GO" id="GO:0005829">
    <property type="term" value="C:cytosol"/>
    <property type="evidence" value="ECO:0007669"/>
    <property type="project" value="TreeGrafter"/>
</dbReference>
<dbReference type="AlphaFoldDB" id="B2IJ50"/>
<keyword evidence="2 6" id="KW-0963">Cytoplasm</keyword>
<dbReference type="STRING" id="395963.Bind_1171"/>
<evidence type="ECO:0000256" key="1">
    <source>
        <dbReference type="ARBA" id="ARBA00009998"/>
    </source>
</evidence>
<comment type="similarity">
    <text evidence="1 6">Belongs to the XseB family.</text>
</comment>
<dbReference type="GO" id="GO:0006308">
    <property type="term" value="P:DNA catabolic process"/>
    <property type="evidence" value="ECO:0007669"/>
    <property type="project" value="UniProtKB-UniRule"/>
</dbReference>
<dbReference type="HOGENOM" id="CLU_145918_0_3_5"/>
<evidence type="ECO:0000313" key="8">
    <source>
        <dbReference type="Proteomes" id="UP000001695"/>
    </source>
</evidence>
<protein>
    <recommendedName>
        <fullName evidence="6">Exodeoxyribonuclease 7 small subunit</fullName>
        <ecNumber evidence="6">3.1.11.6</ecNumber>
    </recommendedName>
    <alternativeName>
        <fullName evidence="6">Exodeoxyribonuclease VII small subunit</fullName>
        <shortName evidence="6">Exonuclease VII small subunit</shortName>
    </alternativeName>
</protein>
<reference evidence="7 8" key="2">
    <citation type="journal article" date="2010" name="J. Bacteriol.">
        <title>Complete genome sequence of Beijerinckia indica subsp. indica.</title>
        <authorList>
            <person name="Tamas I."/>
            <person name="Dedysh S.N."/>
            <person name="Liesack W."/>
            <person name="Stott M.B."/>
            <person name="Alam M."/>
            <person name="Murrell J.C."/>
            <person name="Dunfield P.F."/>
        </authorList>
    </citation>
    <scope>NUCLEOTIDE SEQUENCE [LARGE SCALE GENOMIC DNA]</scope>
    <source>
        <strain evidence="8">ATCC 9039 / DSM 1715 / NCIMB 8712</strain>
    </source>
</reference>
<dbReference type="InterPro" id="IPR003761">
    <property type="entry name" value="Exonuc_VII_S"/>
</dbReference>
<keyword evidence="8" id="KW-1185">Reference proteome</keyword>
<dbReference type="Pfam" id="PF02609">
    <property type="entry name" value="Exonuc_VII_S"/>
    <property type="match status" value="1"/>
</dbReference>
<dbReference type="SUPFAM" id="SSF116842">
    <property type="entry name" value="XseB-like"/>
    <property type="match status" value="1"/>
</dbReference>
<dbReference type="PANTHER" id="PTHR34137">
    <property type="entry name" value="EXODEOXYRIBONUCLEASE 7 SMALL SUBUNIT"/>
    <property type="match status" value="1"/>
</dbReference>
<dbReference type="GO" id="GO:0009318">
    <property type="term" value="C:exodeoxyribonuclease VII complex"/>
    <property type="evidence" value="ECO:0007669"/>
    <property type="project" value="UniProtKB-UniRule"/>
</dbReference>
<name>B2IJ50_BEII9</name>
<proteinExistence type="inferred from homology"/>
<evidence type="ECO:0000313" key="7">
    <source>
        <dbReference type="EMBL" id="ACB94813.1"/>
    </source>
</evidence>
<dbReference type="Gene3D" id="1.10.287.1040">
    <property type="entry name" value="Exonuclease VII, small subunit"/>
    <property type="match status" value="1"/>
</dbReference>
<evidence type="ECO:0000256" key="6">
    <source>
        <dbReference type="HAMAP-Rule" id="MF_00337"/>
    </source>
</evidence>
<evidence type="ECO:0000256" key="5">
    <source>
        <dbReference type="ARBA" id="ARBA00022839"/>
    </source>
</evidence>
<comment type="function">
    <text evidence="6">Bidirectionally degrades single-stranded DNA into large acid-insoluble oligonucleotides, which are then degraded further into small acid-soluble oligonucleotides.</text>
</comment>
<dbReference type="eggNOG" id="COG1722">
    <property type="taxonomic scope" value="Bacteria"/>
</dbReference>
<reference evidence="8" key="1">
    <citation type="submission" date="2008-03" db="EMBL/GenBank/DDBJ databases">
        <title>Complete sequence of chromosome of Beijerinckia indica subsp. indica ATCC 9039.</title>
        <authorList>
            <consortium name="US DOE Joint Genome Institute"/>
            <person name="Copeland A."/>
            <person name="Lucas S."/>
            <person name="Lapidus A."/>
            <person name="Glavina del Rio T."/>
            <person name="Dalin E."/>
            <person name="Tice H."/>
            <person name="Bruce D."/>
            <person name="Goodwin L."/>
            <person name="Pitluck S."/>
            <person name="LaButti K."/>
            <person name="Schmutz J."/>
            <person name="Larimer F."/>
            <person name="Land M."/>
            <person name="Hauser L."/>
            <person name="Kyrpides N."/>
            <person name="Mikhailova N."/>
            <person name="Dunfield P.F."/>
            <person name="Dedysh S.N."/>
            <person name="Liesack W."/>
            <person name="Saw J.H."/>
            <person name="Alam M."/>
            <person name="Chen Y."/>
            <person name="Murrell J.C."/>
            <person name="Richardson P."/>
        </authorList>
    </citation>
    <scope>NUCLEOTIDE SEQUENCE [LARGE SCALE GENOMIC DNA]</scope>
    <source>
        <strain evidence="8">ATCC 9039 / DSM 1715 / NCIMB 8712</strain>
    </source>
</reference>